<organism evidence="2 3">
    <name type="scientific">Alkalisalibacterium limincola</name>
    <dbReference type="NCBI Taxonomy" id="2699169"/>
    <lineage>
        <taxon>Bacteria</taxon>
        <taxon>Pseudomonadati</taxon>
        <taxon>Pseudomonadota</taxon>
        <taxon>Gammaproteobacteria</taxon>
        <taxon>Lysobacterales</taxon>
        <taxon>Lysobacteraceae</taxon>
        <taxon>Alkalisalibacterium</taxon>
    </lineage>
</organism>
<feature type="signal peptide" evidence="1">
    <location>
        <begin position="1"/>
        <end position="27"/>
    </location>
</feature>
<dbReference type="EMBL" id="VRTS01000004">
    <property type="protein sequence ID" value="TXK62637.1"/>
    <property type="molecule type" value="Genomic_DNA"/>
</dbReference>
<gene>
    <name evidence="2" type="ORF">FU658_07820</name>
</gene>
<evidence type="ECO:0000313" key="3">
    <source>
        <dbReference type="Proteomes" id="UP000321248"/>
    </source>
</evidence>
<evidence type="ECO:0000256" key="1">
    <source>
        <dbReference type="SAM" id="SignalP"/>
    </source>
</evidence>
<sequence length="185" mass="19952">MVWSGQPGMKMKRVFVLVVVAMLAACARTPPPQQAPVVVEAEPAISPSLQQRVDRVRSEAGEGQGLDVLPVRDAEVEDLREAASEAEARGDLAQAQSLLAQALDLRPNSPELLQQAAEVALLGGDIDTAVVRAGEAWRLGPQVGSLCRRSWGTIREAYEEARYEEGIEIAVRKIEDCTVAGPVRM</sequence>
<keyword evidence="1" id="KW-0732">Signal</keyword>
<comment type="caution">
    <text evidence="2">The sequence shown here is derived from an EMBL/GenBank/DDBJ whole genome shotgun (WGS) entry which is preliminary data.</text>
</comment>
<name>A0A5C8KNU3_9GAMM</name>
<proteinExistence type="predicted"/>
<reference evidence="2 3" key="1">
    <citation type="submission" date="2019-08" db="EMBL/GenBank/DDBJ databases">
        <authorList>
            <person name="Karlyshev A.V."/>
        </authorList>
    </citation>
    <scope>NUCLEOTIDE SEQUENCE [LARGE SCALE GENOMIC DNA]</scope>
    <source>
        <strain evidence="2 3">Alg18-2.2</strain>
    </source>
</reference>
<accession>A0A5C8KNU3</accession>
<dbReference type="Gene3D" id="1.25.40.10">
    <property type="entry name" value="Tetratricopeptide repeat domain"/>
    <property type="match status" value="1"/>
</dbReference>
<feature type="chain" id="PRO_5022721248" evidence="1">
    <location>
        <begin position="28"/>
        <end position="185"/>
    </location>
</feature>
<protein>
    <submittedName>
        <fullName evidence="2">Tetratricopeptide repeat protein</fullName>
    </submittedName>
</protein>
<dbReference type="Pfam" id="PF14559">
    <property type="entry name" value="TPR_19"/>
    <property type="match status" value="1"/>
</dbReference>
<evidence type="ECO:0000313" key="2">
    <source>
        <dbReference type="EMBL" id="TXK62637.1"/>
    </source>
</evidence>
<dbReference type="AlphaFoldDB" id="A0A5C8KNU3"/>
<dbReference type="SUPFAM" id="SSF48452">
    <property type="entry name" value="TPR-like"/>
    <property type="match status" value="1"/>
</dbReference>
<keyword evidence="3" id="KW-1185">Reference proteome</keyword>
<dbReference type="Proteomes" id="UP000321248">
    <property type="component" value="Unassembled WGS sequence"/>
</dbReference>
<dbReference type="OrthoDB" id="5957580at2"/>
<dbReference type="InterPro" id="IPR011990">
    <property type="entry name" value="TPR-like_helical_dom_sf"/>
</dbReference>